<evidence type="ECO:0000256" key="4">
    <source>
        <dbReference type="ARBA" id="ARBA00023143"/>
    </source>
</evidence>
<dbReference type="InterPro" id="IPR003481">
    <property type="entry name" value="FliD_N"/>
</dbReference>
<evidence type="ECO:0000313" key="8">
    <source>
        <dbReference type="EMBL" id="EMG38530.1"/>
    </source>
</evidence>
<evidence type="ECO:0000256" key="3">
    <source>
        <dbReference type="ARBA" id="ARBA00023054"/>
    </source>
</evidence>
<evidence type="ECO:0000256" key="1">
    <source>
        <dbReference type="ARBA" id="ARBA00009764"/>
    </source>
</evidence>
<organism evidence="8 9">
    <name type="scientific">Desulfocurvibacter africanus PCS</name>
    <dbReference type="NCBI Taxonomy" id="1262666"/>
    <lineage>
        <taxon>Bacteria</taxon>
        <taxon>Pseudomonadati</taxon>
        <taxon>Thermodesulfobacteriota</taxon>
        <taxon>Desulfovibrionia</taxon>
        <taxon>Desulfovibrionales</taxon>
        <taxon>Desulfovibrionaceae</taxon>
        <taxon>Desulfocurvibacter</taxon>
    </lineage>
</organism>
<evidence type="ECO:0000313" key="9">
    <source>
        <dbReference type="Proteomes" id="UP000011922"/>
    </source>
</evidence>
<gene>
    <name evidence="8" type="ORF">PCS_00158</name>
</gene>
<dbReference type="InterPro" id="IPR040026">
    <property type="entry name" value="FliD"/>
</dbReference>
<comment type="subcellular location">
    <subcellularLocation>
        <location evidence="5">Secreted</location>
    </subcellularLocation>
    <subcellularLocation>
        <location evidence="5">Bacterial flagellum</location>
    </subcellularLocation>
</comment>
<dbReference type="GO" id="GO:0071973">
    <property type="term" value="P:bacterial-type flagellum-dependent cell motility"/>
    <property type="evidence" value="ECO:0007669"/>
    <property type="project" value="TreeGrafter"/>
</dbReference>
<accession>M5PX33</accession>
<dbReference type="Proteomes" id="UP000011922">
    <property type="component" value="Unassembled WGS sequence"/>
</dbReference>
<keyword evidence="8" id="KW-0969">Cilium</keyword>
<dbReference type="AlphaFoldDB" id="M5PX33"/>
<dbReference type="PANTHER" id="PTHR30288:SF0">
    <property type="entry name" value="FLAGELLAR HOOK-ASSOCIATED PROTEIN 2"/>
    <property type="match status" value="1"/>
</dbReference>
<dbReference type="EMBL" id="AOSV01000003">
    <property type="protein sequence ID" value="EMG38530.1"/>
    <property type="molecule type" value="Genomic_DNA"/>
</dbReference>
<dbReference type="Pfam" id="PF02465">
    <property type="entry name" value="FliD_N"/>
    <property type="match status" value="1"/>
</dbReference>
<dbReference type="Pfam" id="PF07196">
    <property type="entry name" value="Flagellin_IN"/>
    <property type="match status" value="1"/>
</dbReference>
<feature type="domain" description="Flagellar hook-associated protein 2 N-terminal" evidence="6">
    <location>
        <begin position="17"/>
        <end position="113"/>
    </location>
</feature>
<comment type="similarity">
    <text evidence="1 5">Belongs to the FliD family.</text>
</comment>
<dbReference type="GO" id="GO:0007155">
    <property type="term" value="P:cell adhesion"/>
    <property type="evidence" value="ECO:0007669"/>
    <property type="project" value="InterPro"/>
</dbReference>
<comment type="function">
    <text evidence="5">Required for morphogenesis and for the elongation of the flagellar filament by facilitating polymerization of the flagellin monomers at the tip of growing filament. Forms a capping structure, which prevents flagellin subunits (transported through the central channel of the flagellum) from leaking out without polymerization at the distal end.</text>
</comment>
<comment type="subunit">
    <text evidence="2 5">Homopentamer.</text>
</comment>
<reference evidence="8 9" key="1">
    <citation type="journal article" date="2013" name="Genome Announc.">
        <title>Draft Genome Sequence for Desulfovibrio africanus Strain PCS.</title>
        <authorList>
            <person name="Brown S.D."/>
            <person name="Utturkar S.M."/>
            <person name="Arkin A.P."/>
            <person name="Deutschbauer A.M."/>
            <person name="Elias D.A."/>
            <person name="Hazen T.C."/>
            <person name="Chakraborty R."/>
        </authorList>
    </citation>
    <scope>NUCLEOTIDE SEQUENCE [LARGE SCALE GENOMIC DNA]</scope>
    <source>
        <strain evidence="8 9">PCS</strain>
    </source>
</reference>
<dbReference type="OrthoDB" id="5484186at2"/>
<protein>
    <recommendedName>
        <fullName evidence="5">Flagellar hook-associated protein 2</fullName>
        <shortName evidence="5">HAP2</shortName>
    </recommendedName>
    <alternativeName>
        <fullName evidence="5">Flagellar cap protein</fullName>
    </alternativeName>
</protein>
<keyword evidence="3" id="KW-0175">Coiled coil</keyword>
<dbReference type="InterPro" id="IPR010809">
    <property type="entry name" value="FliD_C"/>
</dbReference>
<evidence type="ECO:0000259" key="6">
    <source>
        <dbReference type="Pfam" id="PF02465"/>
    </source>
</evidence>
<feature type="domain" description="Flagellar hook-associated protein 2 C-terminal" evidence="7">
    <location>
        <begin position="249"/>
        <end position="565"/>
    </location>
</feature>
<dbReference type="PANTHER" id="PTHR30288">
    <property type="entry name" value="FLAGELLAR CAP/ASSEMBLY PROTEIN FLID"/>
    <property type="match status" value="1"/>
</dbReference>
<keyword evidence="5" id="KW-0964">Secreted</keyword>
<dbReference type="InterPro" id="IPR010810">
    <property type="entry name" value="Flagellin_hook_IN_motif"/>
</dbReference>
<name>M5PX33_DESAF</name>
<keyword evidence="8" id="KW-0966">Cell projection</keyword>
<comment type="caution">
    <text evidence="8">The sequence shown here is derived from an EMBL/GenBank/DDBJ whole genome shotgun (WGS) entry which is preliminary data.</text>
</comment>
<dbReference type="PATRIC" id="fig|1262666.3.peg.160"/>
<dbReference type="GO" id="GO:0005576">
    <property type="term" value="C:extracellular region"/>
    <property type="evidence" value="ECO:0007669"/>
    <property type="project" value="UniProtKB-SubCell"/>
</dbReference>
<dbReference type="GO" id="GO:0009421">
    <property type="term" value="C:bacterial-type flagellum filament cap"/>
    <property type="evidence" value="ECO:0007669"/>
    <property type="project" value="InterPro"/>
</dbReference>
<keyword evidence="8" id="KW-0282">Flagellum</keyword>
<evidence type="ECO:0000256" key="2">
    <source>
        <dbReference type="ARBA" id="ARBA00011255"/>
    </source>
</evidence>
<dbReference type="GO" id="GO:0009424">
    <property type="term" value="C:bacterial-type flagellum hook"/>
    <property type="evidence" value="ECO:0007669"/>
    <property type="project" value="UniProtKB-UniRule"/>
</dbReference>
<sequence length="582" mass="62520">MSDSLLSGNISFAGLGSGTDFSTLIEGLMKVEQRRITKLEEWRKSWDDKIVEFQDLNTKLLSLKTSLETINTPGKFLVKNAASSSESVASATAGPDTLEGSYTVEVTQTATNHIMTSDRDSDGLLGVDAAVIPDANTFDITGGTGGTFTFTYGGNTVNISLGVGATLNDLVNAINAHPDNKSSTSSGIGVRASTFKIAEGDYRLQLTGLDLGNDPDHLITVTGSTLVDGLRTTNFGDDADWPEYNQLPQDALFKFNGISLTRQTNSIDDVAPGLTLLLKDSGTTTITVKTDAEAIKENVIAFVDAVNEVRTKINEISKVDTTTNEGSILTGNYGVDMIGQNLKNIVASKGIGFDYDDDFYSALSQIGILTDAEEGSVTRGLLVLDEAKLDEALANDPDAVAKLFSANYSGETDQPTFSYLSCLPGTTEAGTYDVRWDQATQTGTIGGYAATYNAATKELTANSGAPVSGLVVRINDPLADITTGVVRIKLGKTNELIDEIRVLTDPKSSPTDFEAGPLAVLEENYNDIIKSIDSKIEFEERRITRLQRQYKDRFARLDAMLGYYNNIASGMQSQILSMMQQS</sequence>
<keyword evidence="4 5" id="KW-0975">Bacterial flagellum</keyword>
<proteinExistence type="inferred from homology"/>
<evidence type="ECO:0000256" key="5">
    <source>
        <dbReference type="RuleBase" id="RU362066"/>
    </source>
</evidence>
<dbReference type="Pfam" id="PF07195">
    <property type="entry name" value="FliD_C"/>
    <property type="match status" value="1"/>
</dbReference>
<evidence type="ECO:0000259" key="7">
    <source>
        <dbReference type="Pfam" id="PF07195"/>
    </source>
</evidence>